<reference evidence="1" key="1">
    <citation type="submission" date="2014-09" db="EMBL/GenBank/DDBJ databases">
        <authorList>
            <person name="Magalhaes I.L.F."/>
            <person name="Oliveira U."/>
            <person name="Santos F.R."/>
            <person name="Vidigal T.H.D.A."/>
            <person name="Brescovit A.D."/>
            <person name="Santos A.J."/>
        </authorList>
    </citation>
    <scope>NUCLEOTIDE SEQUENCE</scope>
    <source>
        <tissue evidence="1">Shoot tissue taken approximately 20 cm above the soil surface</tissue>
    </source>
</reference>
<accession>A0A0A9FFZ1</accession>
<name>A0A0A9FFZ1_ARUDO</name>
<reference evidence="1" key="2">
    <citation type="journal article" date="2015" name="Data Brief">
        <title>Shoot transcriptome of the giant reed, Arundo donax.</title>
        <authorList>
            <person name="Barrero R.A."/>
            <person name="Guerrero F.D."/>
            <person name="Moolhuijzen P."/>
            <person name="Goolsby J.A."/>
            <person name="Tidwell J."/>
            <person name="Bellgard S.E."/>
            <person name="Bellgard M.I."/>
        </authorList>
    </citation>
    <scope>NUCLEOTIDE SEQUENCE</scope>
    <source>
        <tissue evidence="1">Shoot tissue taken approximately 20 cm above the soil surface</tissue>
    </source>
</reference>
<organism evidence="1">
    <name type="scientific">Arundo donax</name>
    <name type="common">Giant reed</name>
    <name type="synonym">Donax arundinaceus</name>
    <dbReference type="NCBI Taxonomy" id="35708"/>
    <lineage>
        <taxon>Eukaryota</taxon>
        <taxon>Viridiplantae</taxon>
        <taxon>Streptophyta</taxon>
        <taxon>Embryophyta</taxon>
        <taxon>Tracheophyta</taxon>
        <taxon>Spermatophyta</taxon>
        <taxon>Magnoliopsida</taxon>
        <taxon>Liliopsida</taxon>
        <taxon>Poales</taxon>
        <taxon>Poaceae</taxon>
        <taxon>PACMAD clade</taxon>
        <taxon>Arundinoideae</taxon>
        <taxon>Arundineae</taxon>
        <taxon>Arundo</taxon>
    </lineage>
</organism>
<sequence>MSHFQFKMMRLKYAVYRNIGHLWIEGYSKDVWRISIQRKFS</sequence>
<proteinExistence type="predicted"/>
<protein>
    <submittedName>
        <fullName evidence="1">Uncharacterized protein</fullName>
    </submittedName>
</protein>
<evidence type="ECO:0000313" key="1">
    <source>
        <dbReference type="EMBL" id="JAE10109.1"/>
    </source>
</evidence>
<dbReference type="EMBL" id="GBRH01187787">
    <property type="protein sequence ID" value="JAE10109.1"/>
    <property type="molecule type" value="Transcribed_RNA"/>
</dbReference>
<dbReference type="AlphaFoldDB" id="A0A0A9FFZ1"/>